<evidence type="ECO:0000313" key="2">
    <source>
        <dbReference type="EMBL" id="AOW14293.1"/>
    </source>
</evidence>
<evidence type="ECO:0000256" key="1">
    <source>
        <dbReference type="SAM" id="Phobius"/>
    </source>
</evidence>
<dbReference type="EMBL" id="CP017476">
    <property type="protein sequence ID" value="AOW14293.1"/>
    <property type="molecule type" value="Genomic_DNA"/>
</dbReference>
<keyword evidence="1" id="KW-0812">Transmembrane</keyword>
<keyword evidence="1" id="KW-0472">Membrane</keyword>
<dbReference type="KEGG" id="hyl:LPB072_17050"/>
<dbReference type="Proteomes" id="UP000185680">
    <property type="component" value="Chromosome"/>
</dbReference>
<keyword evidence="4" id="KW-1185">Reference proteome</keyword>
<keyword evidence="1" id="KW-1133">Transmembrane helix</keyword>
<dbReference type="AlphaFoldDB" id="A0A162T5Q1"/>
<dbReference type="InterPro" id="IPR016768">
    <property type="entry name" value="UCP019883"/>
</dbReference>
<proteinExistence type="predicted"/>
<evidence type="ECO:0000313" key="3">
    <source>
        <dbReference type="EMBL" id="OAD43685.1"/>
    </source>
</evidence>
<feature type="transmembrane region" description="Helical" evidence="1">
    <location>
        <begin position="6"/>
        <end position="27"/>
    </location>
</feature>
<dbReference type="OrthoDB" id="5785537at2"/>
<dbReference type="Proteomes" id="UP000185657">
    <property type="component" value="Unassembled WGS sequence"/>
</dbReference>
<protein>
    <recommendedName>
        <fullName evidence="6">DUF2818 domain-containing protein</fullName>
    </recommendedName>
</protein>
<organism evidence="2 5">
    <name type="scientific">Hydrogenophaga crassostreae</name>
    <dbReference type="NCBI Taxonomy" id="1763535"/>
    <lineage>
        <taxon>Bacteria</taxon>
        <taxon>Pseudomonadati</taxon>
        <taxon>Pseudomonadota</taxon>
        <taxon>Betaproteobacteria</taxon>
        <taxon>Burkholderiales</taxon>
        <taxon>Comamonadaceae</taxon>
        <taxon>Hydrogenophaga</taxon>
    </lineage>
</organism>
<feature type="transmembrane region" description="Helical" evidence="1">
    <location>
        <begin position="39"/>
        <end position="60"/>
    </location>
</feature>
<reference evidence="2 5" key="2">
    <citation type="submission" date="2016-10" db="EMBL/GenBank/DDBJ databases">
        <title>Hydorgenophaga sp. LPB0072 isolated from gastropod.</title>
        <authorList>
            <person name="Kim E."/>
            <person name="Yi H."/>
        </authorList>
    </citation>
    <scope>NUCLEOTIDE SEQUENCE [LARGE SCALE GENOMIC DNA]</scope>
    <source>
        <strain evidence="2 5">LPB0072</strain>
    </source>
</reference>
<gene>
    <name evidence="2" type="ORF">LPB072_17050</name>
    <name evidence="3" type="ORF">LPB72_03985</name>
</gene>
<dbReference type="PIRSF" id="PIRSF019883">
    <property type="entry name" value="UCP019883"/>
    <property type="match status" value="1"/>
</dbReference>
<feature type="transmembrane region" description="Helical" evidence="1">
    <location>
        <begin position="72"/>
        <end position="95"/>
    </location>
</feature>
<evidence type="ECO:0000313" key="5">
    <source>
        <dbReference type="Proteomes" id="UP000185680"/>
    </source>
</evidence>
<sequence>MNHSFSVGLVLLAAFVGANLPFINNRWIAVIPRSAPKSLWMRAGELVVCYFLVGGLGLALEQSAGQIYPQGWEFYATTGALFLTLAFPGFVFRYLMKHKR</sequence>
<dbReference type="RefSeq" id="WP_066086003.1">
    <property type="nucleotide sequence ID" value="NZ_CP017476.1"/>
</dbReference>
<dbReference type="Pfam" id="PF10993">
    <property type="entry name" value="DUF2818"/>
    <property type="match status" value="1"/>
</dbReference>
<dbReference type="EMBL" id="LVWD01000003">
    <property type="protein sequence ID" value="OAD43685.1"/>
    <property type="molecule type" value="Genomic_DNA"/>
</dbReference>
<evidence type="ECO:0000313" key="4">
    <source>
        <dbReference type="Proteomes" id="UP000185657"/>
    </source>
</evidence>
<name>A0A162T5Q1_9BURK</name>
<evidence type="ECO:0008006" key="6">
    <source>
        <dbReference type="Google" id="ProtNLM"/>
    </source>
</evidence>
<reference evidence="3 4" key="1">
    <citation type="submission" date="2016-02" db="EMBL/GenBank/DDBJ databases">
        <title>Draft genome sequence of Hydrogenophaga sp. LPB0072.</title>
        <authorList>
            <person name="Shin S.-K."/>
            <person name="Yi H."/>
        </authorList>
    </citation>
    <scope>NUCLEOTIDE SEQUENCE [LARGE SCALE GENOMIC DNA]</scope>
    <source>
        <strain evidence="3 4">LPB0072</strain>
    </source>
</reference>
<accession>A0A162T5Q1</accession>
<dbReference type="STRING" id="1763535.LPB072_17050"/>